<dbReference type="Gene3D" id="2.50.20.10">
    <property type="entry name" value="Lipoprotein localisation LolA/LolB/LppX"/>
    <property type="match status" value="1"/>
</dbReference>
<evidence type="ECO:0000313" key="2">
    <source>
        <dbReference type="Proteomes" id="UP000823757"/>
    </source>
</evidence>
<reference evidence="1" key="2">
    <citation type="journal article" date="2021" name="PeerJ">
        <title>Extensive microbial diversity within the chicken gut microbiome revealed by metagenomics and culture.</title>
        <authorList>
            <person name="Gilroy R."/>
            <person name="Ravi A."/>
            <person name="Getino M."/>
            <person name="Pursley I."/>
            <person name="Horton D.L."/>
            <person name="Alikhan N.F."/>
            <person name="Baker D."/>
            <person name="Gharbi K."/>
            <person name="Hall N."/>
            <person name="Watson M."/>
            <person name="Adriaenssens E.M."/>
            <person name="Foster-Nyarko E."/>
            <person name="Jarju S."/>
            <person name="Secka A."/>
            <person name="Antonio M."/>
            <person name="Oren A."/>
            <person name="Chaudhuri R.R."/>
            <person name="La Ragione R."/>
            <person name="Hildebrand F."/>
            <person name="Pallen M.J."/>
        </authorList>
    </citation>
    <scope>NUCLEOTIDE SEQUENCE</scope>
    <source>
        <strain evidence="1">B1-13419</strain>
    </source>
</reference>
<proteinExistence type="predicted"/>
<reference evidence="1" key="1">
    <citation type="submission" date="2020-10" db="EMBL/GenBank/DDBJ databases">
        <authorList>
            <person name="Gilroy R."/>
        </authorList>
    </citation>
    <scope>NUCLEOTIDE SEQUENCE</scope>
    <source>
        <strain evidence="1">B1-13419</strain>
    </source>
</reference>
<dbReference type="Proteomes" id="UP000823757">
    <property type="component" value="Unassembled WGS sequence"/>
</dbReference>
<comment type="caution">
    <text evidence="1">The sequence shown here is derived from an EMBL/GenBank/DDBJ whole genome shotgun (WGS) entry which is preliminary data.</text>
</comment>
<organism evidence="1 2">
    <name type="scientific">Candidatus Cryptobacteroides faecigallinarum</name>
    <dbReference type="NCBI Taxonomy" id="2840763"/>
    <lineage>
        <taxon>Bacteria</taxon>
        <taxon>Pseudomonadati</taxon>
        <taxon>Bacteroidota</taxon>
        <taxon>Bacteroidia</taxon>
        <taxon>Bacteroidales</taxon>
        <taxon>Candidatus Cryptobacteroides</taxon>
    </lineage>
</organism>
<dbReference type="EMBL" id="JADIMD010000062">
    <property type="protein sequence ID" value="MBO8474505.1"/>
    <property type="molecule type" value="Genomic_DNA"/>
</dbReference>
<evidence type="ECO:0000313" key="1">
    <source>
        <dbReference type="EMBL" id="MBO8474505.1"/>
    </source>
</evidence>
<evidence type="ECO:0008006" key="3">
    <source>
        <dbReference type="Google" id="ProtNLM"/>
    </source>
</evidence>
<gene>
    <name evidence="1" type="ORF">IAB91_04345</name>
</gene>
<accession>A0A9D9ILM4</accession>
<dbReference type="AlphaFoldDB" id="A0A9D9ILM4"/>
<name>A0A9D9ILM4_9BACT</name>
<protein>
    <recommendedName>
        <fullName evidence="3">Outer membrane lipoprotein carrier protein LolA</fullName>
    </recommendedName>
</protein>
<sequence length="208" mass="22805">MINPLSVLFMLVTAVFNMSVQDDPVSAFADKVADARVRLEYSYLADDGGMKLSGKGIATVQDDCYHVSGDGFEIWCDGESVYTVDPAAMEAVIESVSSYEGQGFVANPVSIVRNIANEFSWTPQATDAYFQGCLTERYDLEPTDTSSGVGMLVLYFRPDDSSLYGVEVYTDSAKVTFTLSEVEFLAEGDMSEFNPPAFGQEYIVTDLR</sequence>